<organism evidence="1 2">
    <name type="scientific">Haloarcula rubra</name>
    <dbReference type="NCBI Taxonomy" id="2487747"/>
    <lineage>
        <taxon>Archaea</taxon>
        <taxon>Methanobacteriati</taxon>
        <taxon>Methanobacteriota</taxon>
        <taxon>Stenosarchaea group</taxon>
        <taxon>Halobacteria</taxon>
        <taxon>Halobacteriales</taxon>
        <taxon>Haloarculaceae</taxon>
        <taxon>Haloarcula</taxon>
    </lineage>
</organism>
<dbReference type="SUPFAM" id="SSF51161">
    <property type="entry name" value="Trimeric LpxA-like enzymes"/>
    <property type="match status" value="1"/>
</dbReference>
<reference evidence="1 2" key="1">
    <citation type="submission" date="2021-06" db="EMBL/GenBank/DDBJ databases">
        <title>Halomicroarcula sp. a new haloarchaeum isolated from saline soil.</title>
        <authorList>
            <person name="Duran-Viseras A."/>
            <person name="Sanchez-Porro C."/>
            <person name="Ventosa A."/>
        </authorList>
    </citation>
    <scope>NUCLEOTIDE SEQUENCE [LARGE SCALE GENOMIC DNA]</scope>
    <source>
        <strain evidence="1 2">F13</strain>
    </source>
</reference>
<keyword evidence="2" id="KW-1185">Reference proteome</keyword>
<evidence type="ECO:0000313" key="2">
    <source>
        <dbReference type="Proteomes" id="UP001430377"/>
    </source>
</evidence>
<dbReference type="PANTHER" id="PTHR13061">
    <property type="entry name" value="DYNACTIN SUBUNIT P25"/>
    <property type="match status" value="1"/>
</dbReference>
<dbReference type="PANTHER" id="PTHR13061:SF29">
    <property type="entry name" value="GAMMA CARBONIC ANHYDRASE-LIKE 1, MITOCHONDRIAL-RELATED"/>
    <property type="match status" value="1"/>
</dbReference>
<dbReference type="InterPro" id="IPR001451">
    <property type="entry name" value="Hexapep"/>
</dbReference>
<dbReference type="InterPro" id="IPR047324">
    <property type="entry name" value="LbH_gamma_CA-like"/>
</dbReference>
<dbReference type="Pfam" id="PF00132">
    <property type="entry name" value="Hexapep"/>
    <property type="match status" value="1"/>
</dbReference>
<dbReference type="InterPro" id="IPR050484">
    <property type="entry name" value="Transf_Hexapept/Carb_Anhydrase"/>
</dbReference>
<accession>A0AAW4PWM7</accession>
<dbReference type="RefSeq" id="WP_220620309.1">
    <property type="nucleotide sequence ID" value="NZ_RKLR01000014.1"/>
</dbReference>
<dbReference type="Gene3D" id="2.160.10.10">
    <property type="entry name" value="Hexapeptide repeat proteins"/>
    <property type="match status" value="1"/>
</dbReference>
<dbReference type="AlphaFoldDB" id="A0AAW4PWM7"/>
<name>A0AAW4PWM7_9EURY</name>
<dbReference type="CDD" id="cd04645">
    <property type="entry name" value="LbH_gamma_CA_like"/>
    <property type="match status" value="1"/>
</dbReference>
<dbReference type="EMBL" id="RKLR01000014">
    <property type="protein sequence ID" value="MBX0325443.1"/>
    <property type="molecule type" value="Genomic_DNA"/>
</dbReference>
<protein>
    <submittedName>
        <fullName evidence="1">Gamma carbonic anhydrase family protein</fullName>
    </submittedName>
</protein>
<gene>
    <name evidence="1" type="ORF">EGH21_20665</name>
</gene>
<dbReference type="InterPro" id="IPR011004">
    <property type="entry name" value="Trimer_LpxA-like_sf"/>
</dbReference>
<dbReference type="Proteomes" id="UP001430377">
    <property type="component" value="Unassembled WGS sequence"/>
</dbReference>
<sequence>MQRQYEGATPRIADEAFVSEMAYAIGDVEVGSRSSIWPFVCLRGDGSPVTVGEETNVQEFTMLHGATLGDEVTVGHGAVVDYAEVHDHSLVGMGSAVMGGATVESNCIVAANAVVRQGQRIPEGHMAYGVPAETRPLGDEQVAQIGVTHENYVELSAKYRGTPAEANRNGD</sequence>
<evidence type="ECO:0000313" key="1">
    <source>
        <dbReference type="EMBL" id="MBX0325443.1"/>
    </source>
</evidence>
<proteinExistence type="predicted"/>
<comment type="caution">
    <text evidence="1">The sequence shown here is derived from an EMBL/GenBank/DDBJ whole genome shotgun (WGS) entry which is preliminary data.</text>
</comment>